<evidence type="ECO:0000256" key="15">
    <source>
        <dbReference type="SAM" id="MobiDB-lite"/>
    </source>
</evidence>
<dbReference type="InterPro" id="IPR027397">
    <property type="entry name" value="Catenin-bd_sf"/>
</dbReference>
<comment type="subcellular location">
    <subcellularLocation>
        <location evidence="1">Cell membrane</location>
        <topology evidence="1">Single-pass type I membrane protein</topology>
    </subcellularLocation>
    <subcellularLocation>
        <location evidence="2">Cytoplasm</location>
    </subcellularLocation>
</comment>
<evidence type="ECO:0000256" key="12">
    <source>
        <dbReference type="ARBA" id="ARBA00023136"/>
    </source>
</evidence>
<dbReference type="PROSITE" id="PS00232">
    <property type="entry name" value="CADHERIN_1"/>
    <property type="match status" value="2"/>
</dbReference>
<accession>A0A9Y3RYQ7</accession>
<dbReference type="PRINTS" id="PR01820">
    <property type="entry name" value="DESMOCOLLIN"/>
</dbReference>
<evidence type="ECO:0000256" key="6">
    <source>
        <dbReference type="ARBA" id="ARBA00022723"/>
    </source>
</evidence>
<dbReference type="GO" id="GO:0007043">
    <property type="term" value="P:cell-cell junction assembly"/>
    <property type="evidence" value="ECO:0007669"/>
    <property type="project" value="TreeGrafter"/>
</dbReference>
<feature type="chain" id="PRO_5041335140" evidence="17">
    <location>
        <begin position="17"/>
        <end position="832"/>
    </location>
</feature>
<evidence type="ECO:0000256" key="9">
    <source>
        <dbReference type="ARBA" id="ARBA00022837"/>
    </source>
</evidence>
<feature type="domain" description="Cadherin" evidence="18">
    <location>
        <begin position="57"/>
        <end position="130"/>
    </location>
</feature>
<dbReference type="RefSeq" id="XP_005746526.1">
    <property type="nucleotide sequence ID" value="XM_005746469.1"/>
</dbReference>
<dbReference type="Gene3D" id="2.60.40.60">
    <property type="entry name" value="Cadherins"/>
    <property type="match status" value="5"/>
</dbReference>
<dbReference type="SMART" id="SM00112">
    <property type="entry name" value="CA"/>
    <property type="match status" value="4"/>
</dbReference>
<dbReference type="GO" id="GO:0008013">
    <property type="term" value="F:beta-catenin binding"/>
    <property type="evidence" value="ECO:0007669"/>
    <property type="project" value="TreeGrafter"/>
</dbReference>
<dbReference type="CDD" id="cd11304">
    <property type="entry name" value="Cadherin_repeat"/>
    <property type="match status" value="4"/>
</dbReference>
<feature type="domain" description="Cadherin" evidence="18">
    <location>
        <begin position="256"/>
        <end position="375"/>
    </location>
</feature>
<evidence type="ECO:0000313" key="20">
    <source>
        <dbReference type="RefSeq" id="XP_005746526.1"/>
    </source>
</evidence>
<keyword evidence="11 16" id="KW-1133">Transmembrane helix</keyword>
<evidence type="ECO:0000256" key="3">
    <source>
        <dbReference type="ARBA" id="ARBA00022475"/>
    </source>
</evidence>
<evidence type="ECO:0000256" key="16">
    <source>
        <dbReference type="SAM" id="Phobius"/>
    </source>
</evidence>
<dbReference type="FunFam" id="2.60.40.60:FF:000158">
    <property type="entry name" value="Dachsous cadherin-related 1"/>
    <property type="match status" value="1"/>
</dbReference>
<sequence length="832" mass="92560">MLCFFLLVYCLSSATTSELLSRHRRAWIIGSFEIEEGHRGPFPYKLGEVNIDRKYPIYFELQGQGVDEEPTEVISINKEFGVLYVHKAVDYEEWQTLELRLQARKMDESIETRLGILISVKDINDNPPRFERDLYEINLPQESTQGSNLLKVHATDIDKSETLNSTFHCEIKSVSPNVRDTQFFIDESGYISFKGCLNYKVAEKFTIVVEAKDHGEVVKLSSSTTVVIHVGNGNNHLPVISGQTGTGKVKELETGVSPLRLHVTDKDTPHTSAWRARYTIHGDEGENFKILTDLETNDGILTVVEPLDFENGAQRELLISVENEAPYYSCKVKERTPSGLWKVDTIKGHDPSGAAEPQSVKVTIDVEDANDPPEFSVTLNEVAMMENVPAGTWVDKVTAVDPDSSRAKDFLYKVGNDPAGWVTVDPLTGNITMIKTPDRESPHVVNGTYTILVYAVDKGIPPMTGTATLHIHVWDQNDNVPQLTVDSLDVCVSDAPTTTNIEAFDPDEAPYGGPFTFELLGNVEGKWRLNPGYGYTAGLVKEPGVYPGQHTIHLKISDMQGAFKVYNLSVTACGCTLTPNCRTRQKSEINIGPYASFMIISSLLLLLFLLLLALSISSKREFFTMEPEDCSGGILLQSNTEAPGDNCEIPATIIKKPVCMEQYNQSNFHIPLNGRRNGRHSARVTFGSFRSLRSQARQSFIHSPHQNFRRESLSHRSSYTGNQSNWTSGCDSSNQFEDMGNMSILQSQNLSCATESNDMQLHQKLTLFQEKKGDSLDDELHIYAVEGNSDTTSELEAISISEEGSFQDALEDLGPKFHQLASTCMTAKHTTL</sequence>
<proteinExistence type="predicted"/>
<dbReference type="AlphaFoldDB" id="A0A9Y3RYQ7"/>
<keyword evidence="9 14" id="KW-0106">Calcium</keyword>
<keyword evidence="4" id="KW-0963">Cytoplasm</keyword>
<feature type="region of interest" description="Disordered" evidence="15">
    <location>
        <begin position="704"/>
        <end position="727"/>
    </location>
</feature>
<feature type="compositionally biased region" description="Polar residues" evidence="15">
    <location>
        <begin position="715"/>
        <end position="727"/>
    </location>
</feature>
<feature type="domain" description="Cadherin" evidence="18">
    <location>
        <begin position="131"/>
        <end position="240"/>
    </location>
</feature>
<keyword evidence="5 16" id="KW-0812">Transmembrane</keyword>
<dbReference type="PROSITE" id="PS50268">
    <property type="entry name" value="CADHERIN_2"/>
    <property type="match status" value="4"/>
</dbReference>
<dbReference type="InterPro" id="IPR039808">
    <property type="entry name" value="Cadherin"/>
</dbReference>
<evidence type="ECO:0000256" key="14">
    <source>
        <dbReference type="PROSITE-ProRule" id="PRU00043"/>
    </source>
</evidence>
<dbReference type="Pfam" id="PF00028">
    <property type="entry name" value="Cadherin"/>
    <property type="match status" value="3"/>
</dbReference>
<gene>
    <name evidence="20" type="primary">cdh27</name>
</gene>
<dbReference type="Proteomes" id="UP000695023">
    <property type="component" value="Unplaced"/>
</dbReference>
<reference evidence="20" key="1">
    <citation type="submission" date="2025-08" db="UniProtKB">
        <authorList>
            <consortium name="RefSeq"/>
        </authorList>
    </citation>
    <scope>IDENTIFICATION</scope>
</reference>
<keyword evidence="6" id="KW-0479">Metal-binding</keyword>
<keyword evidence="7 17" id="KW-0732">Signal</keyword>
<evidence type="ECO:0000256" key="8">
    <source>
        <dbReference type="ARBA" id="ARBA00022737"/>
    </source>
</evidence>
<dbReference type="InterPro" id="IPR002126">
    <property type="entry name" value="Cadherin-like_dom"/>
</dbReference>
<evidence type="ECO:0000256" key="11">
    <source>
        <dbReference type="ARBA" id="ARBA00022989"/>
    </source>
</evidence>
<feature type="signal peptide" evidence="17">
    <location>
        <begin position="1"/>
        <end position="16"/>
    </location>
</feature>
<name>A0A9Y3RYQ7_9CICH</name>
<evidence type="ECO:0000256" key="4">
    <source>
        <dbReference type="ARBA" id="ARBA00022490"/>
    </source>
</evidence>
<dbReference type="GO" id="GO:0016339">
    <property type="term" value="P:calcium-dependent cell-cell adhesion via plasma membrane cell adhesion molecules"/>
    <property type="evidence" value="ECO:0007669"/>
    <property type="project" value="TreeGrafter"/>
</dbReference>
<feature type="domain" description="Cadherin" evidence="18">
    <location>
        <begin position="376"/>
        <end position="483"/>
    </location>
</feature>
<evidence type="ECO:0000313" key="19">
    <source>
        <dbReference type="Proteomes" id="UP000695023"/>
    </source>
</evidence>
<dbReference type="PANTHER" id="PTHR24027">
    <property type="entry name" value="CADHERIN-23"/>
    <property type="match status" value="1"/>
</dbReference>
<evidence type="ECO:0000256" key="13">
    <source>
        <dbReference type="ARBA" id="ARBA00023180"/>
    </source>
</evidence>
<protein>
    <submittedName>
        <fullName evidence="20">Cadherin-like protein 26 isoform X1</fullName>
    </submittedName>
</protein>
<keyword evidence="13" id="KW-0325">Glycoprotein</keyword>
<evidence type="ECO:0000256" key="5">
    <source>
        <dbReference type="ARBA" id="ARBA00022692"/>
    </source>
</evidence>
<dbReference type="GO" id="GO:0060027">
    <property type="term" value="P:convergent extension involved in gastrulation"/>
    <property type="evidence" value="ECO:0007669"/>
    <property type="project" value="UniProtKB-ARBA"/>
</dbReference>
<dbReference type="GO" id="GO:0007156">
    <property type="term" value="P:homophilic cell adhesion via plasma membrane adhesion molecules"/>
    <property type="evidence" value="ECO:0007669"/>
    <property type="project" value="InterPro"/>
</dbReference>
<organism evidence="19 20">
    <name type="scientific">Pundamilia nyererei</name>
    <dbReference type="NCBI Taxonomy" id="303518"/>
    <lineage>
        <taxon>Eukaryota</taxon>
        <taxon>Metazoa</taxon>
        <taxon>Chordata</taxon>
        <taxon>Craniata</taxon>
        <taxon>Vertebrata</taxon>
        <taxon>Euteleostomi</taxon>
        <taxon>Actinopterygii</taxon>
        <taxon>Neopterygii</taxon>
        <taxon>Teleostei</taxon>
        <taxon>Neoteleostei</taxon>
        <taxon>Acanthomorphata</taxon>
        <taxon>Ovalentaria</taxon>
        <taxon>Cichlomorphae</taxon>
        <taxon>Cichliformes</taxon>
        <taxon>Cichlidae</taxon>
        <taxon>African cichlids</taxon>
        <taxon>Pseudocrenilabrinae</taxon>
        <taxon>Haplochromini</taxon>
        <taxon>Pundamilia</taxon>
    </lineage>
</organism>
<dbReference type="GO" id="GO:0016477">
    <property type="term" value="P:cell migration"/>
    <property type="evidence" value="ECO:0007669"/>
    <property type="project" value="TreeGrafter"/>
</dbReference>
<dbReference type="FunFam" id="2.60.40.60:FF:000019">
    <property type="entry name" value="Cadherin 2"/>
    <property type="match status" value="1"/>
</dbReference>
<keyword evidence="12 16" id="KW-0472">Membrane</keyword>
<dbReference type="InterPro" id="IPR020894">
    <property type="entry name" value="Cadherin_CS"/>
</dbReference>
<dbReference type="GO" id="GO:0044331">
    <property type="term" value="P:cell-cell adhesion mediated by cadherin"/>
    <property type="evidence" value="ECO:0007669"/>
    <property type="project" value="TreeGrafter"/>
</dbReference>
<dbReference type="PANTHER" id="PTHR24027:SF433">
    <property type="entry name" value="CADHERIN 27-RELATED"/>
    <property type="match status" value="1"/>
</dbReference>
<evidence type="ECO:0000256" key="2">
    <source>
        <dbReference type="ARBA" id="ARBA00004496"/>
    </source>
</evidence>
<dbReference type="FunFam" id="2.60.40.60:FF:000011">
    <property type="entry name" value="Cadherin 1"/>
    <property type="match status" value="1"/>
</dbReference>
<dbReference type="SUPFAM" id="SSF49313">
    <property type="entry name" value="Cadherin-like"/>
    <property type="match status" value="5"/>
</dbReference>
<keyword evidence="10" id="KW-0130">Cell adhesion</keyword>
<dbReference type="InterPro" id="IPR015919">
    <property type="entry name" value="Cadherin-like_sf"/>
</dbReference>
<evidence type="ECO:0000256" key="10">
    <source>
        <dbReference type="ARBA" id="ARBA00022889"/>
    </source>
</evidence>
<keyword evidence="3" id="KW-1003">Cell membrane</keyword>
<dbReference type="GO" id="GO:0005509">
    <property type="term" value="F:calcium ion binding"/>
    <property type="evidence" value="ECO:0007669"/>
    <property type="project" value="UniProtKB-UniRule"/>
</dbReference>
<evidence type="ECO:0000256" key="17">
    <source>
        <dbReference type="SAM" id="SignalP"/>
    </source>
</evidence>
<dbReference type="Gene3D" id="4.10.900.10">
    <property type="entry name" value="TCF3-CBD (Catenin binding domain)"/>
    <property type="match status" value="1"/>
</dbReference>
<dbReference type="GO" id="GO:0005912">
    <property type="term" value="C:adherens junction"/>
    <property type="evidence" value="ECO:0007669"/>
    <property type="project" value="TreeGrafter"/>
</dbReference>
<evidence type="ECO:0000259" key="18">
    <source>
        <dbReference type="PROSITE" id="PS50268"/>
    </source>
</evidence>
<dbReference type="CTD" id="101882839"/>
<dbReference type="GO" id="GO:0034332">
    <property type="term" value="P:adherens junction organization"/>
    <property type="evidence" value="ECO:0007669"/>
    <property type="project" value="TreeGrafter"/>
</dbReference>
<dbReference type="GO" id="GO:0045296">
    <property type="term" value="F:cadherin binding"/>
    <property type="evidence" value="ECO:0007669"/>
    <property type="project" value="TreeGrafter"/>
</dbReference>
<dbReference type="PRINTS" id="PR00205">
    <property type="entry name" value="CADHERIN"/>
</dbReference>
<dbReference type="GO" id="GO:0000902">
    <property type="term" value="P:cell morphogenesis"/>
    <property type="evidence" value="ECO:0007669"/>
    <property type="project" value="TreeGrafter"/>
</dbReference>
<dbReference type="FunFam" id="2.60.40.60:FF:000095">
    <property type="entry name" value="Cadherin 13"/>
    <property type="match status" value="1"/>
</dbReference>
<keyword evidence="19" id="KW-1185">Reference proteome</keyword>
<dbReference type="GO" id="GO:0005737">
    <property type="term" value="C:cytoplasm"/>
    <property type="evidence" value="ECO:0007669"/>
    <property type="project" value="UniProtKB-SubCell"/>
</dbReference>
<evidence type="ECO:0000256" key="7">
    <source>
        <dbReference type="ARBA" id="ARBA00022729"/>
    </source>
</evidence>
<feature type="transmembrane region" description="Helical" evidence="16">
    <location>
        <begin position="594"/>
        <end position="616"/>
    </location>
</feature>
<dbReference type="GO" id="GO:0016342">
    <property type="term" value="C:catenin complex"/>
    <property type="evidence" value="ECO:0007669"/>
    <property type="project" value="TreeGrafter"/>
</dbReference>
<keyword evidence="8" id="KW-0677">Repeat</keyword>
<evidence type="ECO:0000256" key="1">
    <source>
        <dbReference type="ARBA" id="ARBA00004251"/>
    </source>
</evidence>